<accession>A0ABP9WQN5</accession>
<feature type="transmembrane region" description="Helical" evidence="10">
    <location>
        <begin position="12"/>
        <end position="32"/>
    </location>
</feature>
<evidence type="ECO:0000313" key="12">
    <source>
        <dbReference type="Proteomes" id="UP001408594"/>
    </source>
</evidence>
<dbReference type="NCBIfam" id="NF003465">
    <property type="entry name" value="PRK05089.1"/>
    <property type="match status" value="1"/>
</dbReference>
<dbReference type="Proteomes" id="UP001408594">
    <property type="component" value="Unassembled WGS sequence"/>
</dbReference>
<dbReference type="EMBL" id="BAABRT010000007">
    <property type="protein sequence ID" value="GAA5524588.1"/>
    <property type="molecule type" value="Genomic_DNA"/>
</dbReference>
<keyword evidence="9 10" id="KW-0472">Membrane</keyword>
<keyword evidence="12" id="KW-1185">Reference proteome</keyword>
<evidence type="ECO:0000256" key="10">
    <source>
        <dbReference type="SAM" id="Phobius"/>
    </source>
</evidence>
<comment type="similarity">
    <text evidence="3">Belongs to the COX11/CtaG family.</text>
</comment>
<sequence>MIGSDNARVTARLMALSVGMLAFALFVMPPLYDAFCEVTGLNGKTGARYEAVPAGVNRERLVTVQFVTSNNKGMPWHFRPGVVSVKVHPGEAMDAVFLADNPTGKTMVGQAIPSVVPFNAAQYFHKTECFCFNQQTLAAGESAELPLRFIVDPDLPASVNTITLSYTLFDVTERASINREFENKNEPEREG</sequence>
<keyword evidence="7 10" id="KW-1133">Transmembrane helix</keyword>
<evidence type="ECO:0000256" key="5">
    <source>
        <dbReference type="ARBA" id="ARBA00022692"/>
    </source>
</evidence>
<evidence type="ECO:0000313" key="11">
    <source>
        <dbReference type="EMBL" id="GAA5524588.1"/>
    </source>
</evidence>
<evidence type="ECO:0000256" key="1">
    <source>
        <dbReference type="ARBA" id="ARBA00004007"/>
    </source>
</evidence>
<dbReference type="InterPro" id="IPR007533">
    <property type="entry name" value="Cyt_c_oxidase_assmbl_CtaG"/>
</dbReference>
<dbReference type="Gene3D" id="2.60.370.10">
    <property type="entry name" value="Ctag/Cox11"/>
    <property type="match status" value="1"/>
</dbReference>
<comment type="subcellular location">
    <subcellularLocation>
        <location evidence="2">Cell inner membrane</location>
        <topology evidence="2">Single-pass type II membrane protein</topology>
        <orientation evidence="2">Periplasmic side</orientation>
    </subcellularLocation>
</comment>
<protein>
    <recommendedName>
        <fullName evidence="4">Cytochrome c oxidase assembly protein CtaG</fullName>
    </recommendedName>
</protein>
<dbReference type="PIRSF" id="PIRSF005413">
    <property type="entry name" value="COX11"/>
    <property type="match status" value="1"/>
</dbReference>
<dbReference type="SUPFAM" id="SSF110111">
    <property type="entry name" value="Ctag/Cox11"/>
    <property type="match status" value="1"/>
</dbReference>
<keyword evidence="6" id="KW-0735">Signal-anchor</keyword>
<proteinExistence type="inferred from homology"/>
<evidence type="ECO:0000256" key="6">
    <source>
        <dbReference type="ARBA" id="ARBA00022968"/>
    </source>
</evidence>
<evidence type="ECO:0000256" key="3">
    <source>
        <dbReference type="ARBA" id="ARBA00009620"/>
    </source>
</evidence>
<comment type="function">
    <text evidence="1">Exerts its effect at some terminal stage of cytochrome c oxidase synthesis, probably by being involved in the insertion of the copper B into subunit I.</text>
</comment>
<dbReference type="RefSeq" id="WP_345549670.1">
    <property type="nucleotide sequence ID" value="NZ_BAABRT010000007.1"/>
</dbReference>
<evidence type="ECO:0000256" key="8">
    <source>
        <dbReference type="ARBA" id="ARBA00023008"/>
    </source>
</evidence>
<dbReference type="InterPro" id="IPR023471">
    <property type="entry name" value="CtaG/Cox11_dom_sf"/>
</dbReference>
<gene>
    <name evidence="11" type="primary">ctaG</name>
    <name evidence="11" type="ORF">Maes01_01145</name>
</gene>
<dbReference type="PANTHER" id="PTHR21320:SF3">
    <property type="entry name" value="CYTOCHROME C OXIDASE ASSEMBLY PROTEIN COX11, MITOCHONDRIAL-RELATED"/>
    <property type="match status" value="1"/>
</dbReference>
<evidence type="ECO:0000256" key="9">
    <source>
        <dbReference type="ARBA" id="ARBA00023136"/>
    </source>
</evidence>
<dbReference type="PANTHER" id="PTHR21320">
    <property type="entry name" value="CYTOCHROME C OXIDASE ASSEMBLY PROTEIN COX11-RELATED"/>
    <property type="match status" value="1"/>
</dbReference>
<evidence type="ECO:0000256" key="2">
    <source>
        <dbReference type="ARBA" id="ARBA00004382"/>
    </source>
</evidence>
<dbReference type="Pfam" id="PF04442">
    <property type="entry name" value="CtaG_Cox11"/>
    <property type="match status" value="1"/>
</dbReference>
<evidence type="ECO:0000256" key="4">
    <source>
        <dbReference type="ARBA" id="ARBA00015384"/>
    </source>
</evidence>
<keyword evidence="5 10" id="KW-0812">Transmembrane</keyword>
<reference evidence="11 12" key="1">
    <citation type="submission" date="2024-02" db="EMBL/GenBank/DDBJ databases">
        <title>Microbulbifer aestuariivivens NBRC 112533.</title>
        <authorList>
            <person name="Ichikawa N."/>
            <person name="Katano-Makiyama Y."/>
            <person name="Hidaka K."/>
        </authorList>
    </citation>
    <scope>NUCLEOTIDE SEQUENCE [LARGE SCALE GENOMIC DNA]</scope>
    <source>
        <strain evidence="11 12">NBRC 112533</strain>
    </source>
</reference>
<organism evidence="11 12">
    <name type="scientific">Microbulbifer aestuariivivens</name>
    <dbReference type="NCBI Taxonomy" id="1908308"/>
    <lineage>
        <taxon>Bacteria</taxon>
        <taxon>Pseudomonadati</taxon>
        <taxon>Pseudomonadota</taxon>
        <taxon>Gammaproteobacteria</taxon>
        <taxon>Cellvibrionales</taxon>
        <taxon>Microbulbiferaceae</taxon>
        <taxon>Microbulbifer</taxon>
    </lineage>
</organism>
<name>A0ABP9WQN5_9GAMM</name>
<keyword evidence="8" id="KW-0186">Copper</keyword>
<evidence type="ECO:0000256" key="7">
    <source>
        <dbReference type="ARBA" id="ARBA00022989"/>
    </source>
</evidence>
<comment type="caution">
    <text evidence="11">The sequence shown here is derived from an EMBL/GenBank/DDBJ whole genome shotgun (WGS) entry which is preliminary data.</text>
</comment>